<dbReference type="InterPro" id="IPR054293">
    <property type="entry name" value="DUF7029"/>
</dbReference>
<reference evidence="4" key="1">
    <citation type="journal article" date="2020" name="Stud. Mycol.">
        <title>101 Dothideomycetes genomes: a test case for predicting lifestyles and emergence of pathogens.</title>
        <authorList>
            <person name="Haridas S."/>
            <person name="Albert R."/>
            <person name="Binder M."/>
            <person name="Bloem J."/>
            <person name="Labutti K."/>
            <person name="Salamov A."/>
            <person name="Andreopoulos B."/>
            <person name="Baker S."/>
            <person name="Barry K."/>
            <person name="Bills G."/>
            <person name="Bluhm B."/>
            <person name="Cannon C."/>
            <person name="Castanera R."/>
            <person name="Culley D."/>
            <person name="Daum C."/>
            <person name="Ezra D."/>
            <person name="Gonzalez J."/>
            <person name="Henrissat B."/>
            <person name="Kuo A."/>
            <person name="Liang C."/>
            <person name="Lipzen A."/>
            <person name="Lutzoni F."/>
            <person name="Magnuson J."/>
            <person name="Mondo S."/>
            <person name="Nolan M."/>
            <person name="Ohm R."/>
            <person name="Pangilinan J."/>
            <person name="Park H.-J."/>
            <person name="Ramirez L."/>
            <person name="Alfaro M."/>
            <person name="Sun H."/>
            <person name="Tritt A."/>
            <person name="Yoshinaga Y."/>
            <person name="Zwiers L.-H."/>
            <person name="Turgeon B."/>
            <person name="Goodwin S."/>
            <person name="Spatafora J."/>
            <person name="Crous P."/>
            <person name="Grigoriev I."/>
        </authorList>
    </citation>
    <scope>NUCLEOTIDE SEQUENCE</scope>
    <source>
        <strain evidence="4">CBS 119925</strain>
    </source>
</reference>
<dbReference type="Pfam" id="PF22974">
    <property type="entry name" value="DUF7029"/>
    <property type="match status" value="1"/>
</dbReference>
<dbReference type="InterPro" id="IPR055647">
    <property type="entry name" value="DUF7223"/>
</dbReference>
<dbReference type="Proteomes" id="UP000799440">
    <property type="component" value="Unassembled WGS sequence"/>
</dbReference>
<proteinExistence type="predicted"/>
<gene>
    <name evidence="4" type="ORF">M011DRAFT_457470</name>
</gene>
<evidence type="ECO:0000259" key="2">
    <source>
        <dbReference type="Pfam" id="PF22974"/>
    </source>
</evidence>
<feature type="chain" id="PRO_5025380465" evidence="1">
    <location>
        <begin position="20"/>
        <end position="855"/>
    </location>
</feature>
<feature type="domain" description="DUF7223" evidence="3">
    <location>
        <begin position="202"/>
        <end position="441"/>
    </location>
</feature>
<organism evidence="4 5">
    <name type="scientific">Sporormia fimetaria CBS 119925</name>
    <dbReference type="NCBI Taxonomy" id="1340428"/>
    <lineage>
        <taxon>Eukaryota</taxon>
        <taxon>Fungi</taxon>
        <taxon>Dikarya</taxon>
        <taxon>Ascomycota</taxon>
        <taxon>Pezizomycotina</taxon>
        <taxon>Dothideomycetes</taxon>
        <taxon>Pleosporomycetidae</taxon>
        <taxon>Pleosporales</taxon>
        <taxon>Sporormiaceae</taxon>
        <taxon>Sporormia</taxon>
    </lineage>
</organism>
<dbReference type="AlphaFoldDB" id="A0A6A6VDV6"/>
<feature type="signal peptide" evidence="1">
    <location>
        <begin position="1"/>
        <end position="19"/>
    </location>
</feature>
<accession>A0A6A6VDV6</accession>
<protein>
    <submittedName>
        <fullName evidence="4">Uncharacterized protein</fullName>
    </submittedName>
</protein>
<dbReference type="Pfam" id="PF23865">
    <property type="entry name" value="DUF7223"/>
    <property type="match status" value="1"/>
</dbReference>
<evidence type="ECO:0000313" key="4">
    <source>
        <dbReference type="EMBL" id="KAF2748758.1"/>
    </source>
</evidence>
<sequence>MRLPSFTLLLSTLLCTAAAIEHVELVPIPRQEWDPALQHIGKRQNAPAANTPVNITLQDHEQILWTSPNMWTRADSLIIDMAKFSLHLKSVNCTSNMSAQFWHKAAYLIAKKEWEWVNFNGLRSFVLIADHFKCGRDWSLDPWVVRNARFDDKTLTIRLDAAKKTWKEVTSRYTMDFGEVERGGNHKRQLDWDYSKAFTVPLNSNFPRTIMQRKWPNADFGVFCVDCGTSGGLRFAGHIEGSLFGGVDQLSMTVTPEAIQANLGFEVTFGGRYNFRGKDFARQEIEVIDIPLPYSWSIPGILFFGPKLKVIAGYELEEISGRATVSTGVSATIPDSSLAKAELFGNPGVEVNGWIPVFSAQPIEIEAEIVASGSLYAGLGVSVAVEILDDTSVNLDLNLKFPELHITAAGGYKTGGWCPNNANPFGVSLDVSLGAELELIGWNEIDGKRNNLFDVDIYENEHVYDFDPLCFAFGDAKPGSCSLRPDVEYEDDMLDRMTKRSGYIGGPSARARNVVERQEMGIMGRPRKYALDCAPAGRTDWDVIIQSYPSPAEIIRDRDQAGRPAPSGVPALFPLIACSATDDDDCGPEKWKVLEIRKVDSKSLEDGDNEDKDGDGIIQDFESRLKIGNKWETEHVYEGNWIKEFFNYLHRNYYQSRGSADRCEYLAETIAKIGQSNAAFSLERKMVANIGNRDTYQETMVLLQSVENNAKYRFFDGTNNEIDAKFAAREYNGDTGVCALGHLVNVCNYMSHPTTQRVMKRTLERLNAVLTEYDSIRDPNDGGPASYKEAHEAWLTEYYQEGIEKGREKINTYAELLEGLDDYDDVDETLRNRIASDLKTVEGISRICVNNLVFP</sequence>
<evidence type="ECO:0000259" key="3">
    <source>
        <dbReference type="Pfam" id="PF23865"/>
    </source>
</evidence>
<keyword evidence="5" id="KW-1185">Reference proteome</keyword>
<evidence type="ECO:0000313" key="5">
    <source>
        <dbReference type="Proteomes" id="UP000799440"/>
    </source>
</evidence>
<dbReference type="OrthoDB" id="160645at2759"/>
<keyword evidence="1" id="KW-0732">Signal</keyword>
<name>A0A6A6VDV6_9PLEO</name>
<feature type="domain" description="DUF7029" evidence="2">
    <location>
        <begin position="75"/>
        <end position="173"/>
    </location>
</feature>
<evidence type="ECO:0000256" key="1">
    <source>
        <dbReference type="SAM" id="SignalP"/>
    </source>
</evidence>
<dbReference type="EMBL" id="MU006568">
    <property type="protein sequence ID" value="KAF2748758.1"/>
    <property type="molecule type" value="Genomic_DNA"/>
</dbReference>